<keyword evidence="3" id="KW-0031">Aminopeptidase</keyword>
<dbReference type="CDD" id="cd01066">
    <property type="entry name" value="APP_MetAP"/>
    <property type="match status" value="1"/>
</dbReference>
<dbReference type="Proteomes" id="UP000244523">
    <property type="component" value="Unassembled WGS sequence"/>
</dbReference>
<dbReference type="AlphaFoldDB" id="A0A2T6KAN1"/>
<evidence type="ECO:0000259" key="2">
    <source>
        <dbReference type="Pfam" id="PF01321"/>
    </source>
</evidence>
<dbReference type="Gene3D" id="3.90.230.10">
    <property type="entry name" value="Creatinase/methionine aminopeptidase superfamily"/>
    <property type="match status" value="1"/>
</dbReference>
<feature type="domain" description="Peptidase M24" evidence="1">
    <location>
        <begin position="169"/>
        <end position="368"/>
    </location>
</feature>
<dbReference type="PRINTS" id="PR00599">
    <property type="entry name" value="MAPEPTIDASE"/>
</dbReference>
<dbReference type="GO" id="GO:0008235">
    <property type="term" value="F:metalloexopeptidase activity"/>
    <property type="evidence" value="ECO:0007669"/>
    <property type="project" value="UniProtKB-ARBA"/>
</dbReference>
<keyword evidence="3" id="KW-0378">Hydrolase</keyword>
<dbReference type="PANTHER" id="PTHR46112">
    <property type="entry name" value="AMINOPEPTIDASE"/>
    <property type="match status" value="1"/>
</dbReference>
<dbReference type="Pfam" id="PF01321">
    <property type="entry name" value="Creatinase_N"/>
    <property type="match status" value="1"/>
</dbReference>
<dbReference type="GO" id="GO:0004177">
    <property type="term" value="F:aminopeptidase activity"/>
    <property type="evidence" value="ECO:0007669"/>
    <property type="project" value="UniProtKB-KW"/>
</dbReference>
<keyword evidence="4" id="KW-1185">Reference proteome</keyword>
<dbReference type="RefSeq" id="WP_258793320.1">
    <property type="nucleotide sequence ID" value="NZ_QBUD01000012.1"/>
</dbReference>
<reference evidence="3 4" key="1">
    <citation type="submission" date="2018-04" db="EMBL/GenBank/DDBJ databases">
        <title>Genomic Encyclopedia of Archaeal and Bacterial Type Strains, Phase II (KMG-II): from individual species to whole genera.</title>
        <authorList>
            <person name="Goeker M."/>
        </authorList>
    </citation>
    <scope>NUCLEOTIDE SEQUENCE [LARGE SCALE GENOMIC DNA]</scope>
    <source>
        <strain evidence="3 4">DSM 29955</strain>
    </source>
</reference>
<accession>A0A2T6KAN1</accession>
<dbReference type="InterPro" id="IPR050659">
    <property type="entry name" value="Peptidase_M24B"/>
</dbReference>
<dbReference type="InterPro" id="IPR001714">
    <property type="entry name" value="Pept_M24_MAP"/>
</dbReference>
<dbReference type="InterPro" id="IPR000994">
    <property type="entry name" value="Pept_M24"/>
</dbReference>
<evidence type="ECO:0000313" key="3">
    <source>
        <dbReference type="EMBL" id="PUB11842.1"/>
    </source>
</evidence>
<dbReference type="InterPro" id="IPR036005">
    <property type="entry name" value="Creatinase/aminopeptidase-like"/>
</dbReference>
<dbReference type="SUPFAM" id="SSF53092">
    <property type="entry name" value="Creatinase/prolidase N-terminal domain"/>
    <property type="match status" value="1"/>
</dbReference>
<sequence>MNGDISSGFPDGEFAARTSAAQALMAQAGLSALLLTTEPEVRYYTGFLTRFWESPTRPWFVIVPAQGKPIAVIPSIGAHLMRQTWITDIRTWQAPDYDDDGVGLLADTLRAVTPQDGKIGLADQMESHARMPLGSLRQLKGALAQRRLVSDATITRRLRMVKSEAEIAKIRFACGIADRAFARVGEIAHEGTSLAQVFRKFQMLCLDEGADWVPYLAGAADQGGYGDVISPATDRPLTKGDVLMLDTGLVWSGYFCDFDRNYSVGAPSDTLQHAHDCLIAATQAAFDMARPGAVLSDMFQAMSAVINPDGEAMDAGRLGHGLGMQLTEWPSIIADDHTPLVPGMVLTLEPSINIGGGKIIVHEENIVIQSDGAAYLSTPQTHAMRVLE</sequence>
<gene>
    <name evidence="3" type="ORF">C8N45_11285</name>
</gene>
<evidence type="ECO:0000313" key="4">
    <source>
        <dbReference type="Proteomes" id="UP000244523"/>
    </source>
</evidence>
<dbReference type="Gene3D" id="3.40.350.10">
    <property type="entry name" value="Creatinase/prolidase N-terminal domain"/>
    <property type="match status" value="1"/>
</dbReference>
<dbReference type="EMBL" id="QBUD01000012">
    <property type="protein sequence ID" value="PUB11842.1"/>
    <property type="molecule type" value="Genomic_DNA"/>
</dbReference>
<organism evidence="3 4">
    <name type="scientific">Yoonia sediminilitoris</name>
    <dbReference type="NCBI Taxonomy" id="1286148"/>
    <lineage>
        <taxon>Bacteria</taxon>
        <taxon>Pseudomonadati</taxon>
        <taxon>Pseudomonadota</taxon>
        <taxon>Alphaproteobacteria</taxon>
        <taxon>Rhodobacterales</taxon>
        <taxon>Paracoccaceae</taxon>
        <taxon>Yoonia</taxon>
    </lineage>
</organism>
<evidence type="ECO:0000259" key="1">
    <source>
        <dbReference type="Pfam" id="PF00557"/>
    </source>
</evidence>
<dbReference type="PANTHER" id="PTHR46112:SF2">
    <property type="entry name" value="XAA-PRO AMINOPEPTIDASE P-RELATED"/>
    <property type="match status" value="1"/>
</dbReference>
<dbReference type="SUPFAM" id="SSF55920">
    <property type="entry name" value="Creatinase/aminopeptidase"/>
    <property type="match status" value="1"/>
</dbReference>
<name>A0A2T6KAN1_9RHOB</name>
<protein>
    <submittedName>
        <fullName evidence="3">Xaa-Pro aminopeptidase</fullName>
    </submittedName>
</protein>
<comment type="caution">
    <text evidence="3">The sequence shown here is derived from an EMBL/GenBank/DDBJ whole genome shotgun (WGS) entry which is preliminary data.</text>
</comment>
<keyword evidence="3" id="KW-0645">Protease</keyword>
<dbReference type="InterPro" id="IPR000587">
    <property type="entry name" value="Creatinase_N"/>
</dbReference>
<dbReference type="Pfam" id="PF00557">
    <property type="entry name" value="Peptidase_M24"/>
    <property type="match status" value="1"/>
</dbReference>
<proteinExistence type="predicted"/>
<feature type="domain" description="Creatinase N-terminal" evidence="2">
    <location>
        <begin position="17"/>
        <end position="161"/>
    </location>
</feature>
<dbReference type="InterPro" id="IPR029149">
    <property type="entry name" value="Creatin/AminoP/Spt16_N"/>
</dbReference>